<dbReference type="GO" id="GO:0000287">
    <property type="term" value="F:magnesium ion binding"/>
    <property type="evidence" value="ECO:0007669"/>
    <property type="project" value="InterPro"/>
</dbReference>
<dbReference type="InterPro" id="IPR036614">
    <property type="entry name" value="RusA-like_sf"/>
</dbReference>
<protein>
    <submittedName>
        <fullName evidence="1">RusA family crossover junction endodeoxyribonuclease</fullName>
    </submittedName>
</protein>
<dbReference type="GO" id="GO:0006281">
    <property type="term" value="P:DNA repair"/>
    <property type="evidence" value="ECO:0007669"/>
    <property type="project" value="InterPro"/>
</dbReference>
<sequence>MGSGAGKVRILSEGEVALVIIDAATTQTRALKKFVSAHARREGAGVRSWVGPYEVRIWTSVMREKAGAHDVDNIAKAILDALSGVFWRDDRQVVRLISERFEGDANRIAVRVTPLKQPLDAVELDGSLLEATGSPEPW</sequence>
<dbReference type="EMBL" id="JANIBC010000009">
    <property type="protein sequence ID" value="MCQ8185902.1"/>
    <property type="molecule type" value="Genomic_DNA"/>
</dbReference>
<dbReference type="InterPro" id="IPR008822">
    <property type="entry name" value="Endonuclease_RusA-like"/>
</dbReference>
<dbReference type="SUPFAM" id="SSF103084">
    <property type="entry name" value="Holliday junction resolvase RusA"/>
    <property type="match status" value="1"/>
</dbReference>
<keyword evidence="2" id="KW-1185">Reference proteome</keyword>
<name>A0A9X2LCD0_9PROT</name>
<evidence type="ECO:0000313" key="2">
    <source>
        <dbReference type="Proteomes" id="UP001142610"/>
    </source>
</evidence>
<dbReference type="RefSeq" id="WP_256619798.1">
    <property type="nucleotide sequence ID" value="NZ_JANIBC010000009.1"/>
</dbReference>
<gene>
    <name evidence="1" type="ORF">NOG11_10925</name>
</gene>
<dbReference type="Pfam" id="PF05866">
    <property type="entry name" value="RusA"/>
    <property type="match status" value="1"/>
</dbReference>
<proteinExistence type="predicted"/>
<accession>A0A9X2LCD0</accession>
<dbReference type="AlphaFoldDB" id="A0A9X2LCD0"/>
<dbReference type="Proteomes" id="UP001142610">
    <property type="component" value="Unassembled WGS sequence"/>
</dbReference>
<reference evidence="1" key="1">
    <citation type="submission" date="2022-07" db="EMBL/GenBank/DDBJ databases">
        <title>Parvularcula maris sp. nov., an algicidal bacterium isolated from seawater.</title>
        <authorList>
            <person name="Li F."/>
        </authorList>
    </citation>
    <scope>NUCLEOTIDE SEQUENCE</scope>
    <source>
        <strain evidence="1">BGMRC 0090</strain>
    </source>
</reference>
<evidence type="ECO:0000313" key="1">
    <source>
        <dbReference type="EMBL" id="MCQ8185902.1"/>
    </source>
</evidence>
<comment type="caution">
    <text evidence="1">The sequence shown here is derived from an EMBL/GenBank/DDBJ whole genome shotgun (WGS) entry which is preliminary data.</text>
</comment>
<organism evidence="1 2">
    <name type="scientific">Parvularcula maris</name>
    <dbReference type="NCBI Taxonomy" id="2965077"/>
    <lineage>
        <taxon>Bacteria</taxon>
        <taxon>Pseudomonadati</taxon>
        <taxon>Pseudomonadota</taxon>
        <taxon>Alphaproteobacteria</taxon>
        <taxon>Parvularculales</taxon>
        <taxon>Parvularculaceae</taxon>
        <taxon>Parvularcula</taxon>
    </lineage>
</organism>
<dbReference type="GO" id="GO:0006310">
    <property type="term" value="P:DNA recombination"/>
    <property type="evidence" value="ECO:0007669"/>
    <property type="project" value="InterPro"/>
</dbReference>
<dbReference type="Gene3D" id="3.30.1330.70">
    <property type="entry name" value="Holliday junction resolvase RusA"/>
    <property type="match status" value="1"/>
</dbReference>